<dbReference type="PROSITE" id="PS50262">
    <property type="entry name" value="G_PROTEIN_RECEP_F1_2"/>
    <property type="match status" value="1"/>
</dbReference>
<evidence type="ECO:0000256" key="5">
    <source>
        <dbReference type="SAM" id="MobiDB-lite"/>
    </source>
</evidence>
<evidence type="ECO:0000313" key="9">
    <source>
        <dbReference type="Proteomes" id="UP000663882"/>
    </source>
</evidence>
<feature type="transmembrane region" description="Helical" evidence="6">
    <location>
        <begin position="12"/>
        <end position="40"/>
    </location>
</feature>
<reference evidence="8" key="1">
    <citation type="submission" date="2021-02" db="EMBL/GenBank/DDBJ databases">
        <authorList>
            <person name="Nowell W R."/>
        </authorList>
    </citation>
    <scope>NUCLEOTIDE SEQUENCE</scope>
</reference>
<sequence>MSTSLGESLAFIAQQACIYFGIPLLIVGTLGGLLNVVVFLSLRTFRESSCAFYLTIMSIVNVGQLITGLLVRIMITGFGIDWTQTSLIICKLRYFIFPIAALISFTSITLATMDQYFATSFHRRWQEWRANLKVHTEYISVLVPLPSKGHEQLESGYNSSTSASCSEILPKIKRPITAQQDKHGEKKSIFPVNSDHSTIVQHNLQQRQTKHALQQVNHTPITTYRRLKTANSLISVDMMVTKEFKSNQTNISSDRSPCLLTLSKYQKEIANYSDDWESDYSDDCISDCADNWKPASKETPKPTKIPMQKESISDLKTDSKEATKPTNVSTQKESTSDLKTDLKEPLTFINVREQPQFETDSSNNNIRLVPSDLNAFEPAFCQQRQAAINNMAYRTAVHSWKARIQFGLQVPDGFNGRKTFPTTYSTFSKHKCQIMGPFDGSLKAGSKVTIQCRIPGAYCARLLLDENWLSEDILKNDMFKREFTVPKREIVIYVQFSDKKNRSSYDGLYKYSVH</sequence>
<evidence type="ECO:0000256" key="6">
    <source>
        <dbReference type="SAM" id="Phobius"/>
    </source>
</evidence>
<evidence type="ECO:0000256" key="2">
    <source>
        <dbReference type="ARBA" id="ARBA00022692"/>
    </source>
</evidence>
<proteinExistence type="predicted"/>
<evidence type="ECO:0000313" key="8">
    <source>
        <dbReference type="EMBL" id="CAF0893975.1"/>
    </source>
</evidence>
<evidence type="ECO:0000259" key="7">
    <source>
        <dbReference type="PROSITE" id="PS50262"/>
    </source>
</evidence>
<dbReference type="Proteomes" id="UP000663882">
    <property type="component" value="Unassembled WGS sequence"/>
</dbReference>
<dbReference type="SUPFAM" id="SSF81321">
    <property type="entry name" value="Family A G protein-coupled receptor-like"/>
    <property type="match status" value="1"/>
</dbReference>
<feature type="compositionally biased region" description="Basic and acidic residues" evidence="5">
    <location>
        <begin position="311"/>
        <end position="323"/>
    </location>
</feature>
<dbReference type="GO" id="GO:0016020">
    <property type="term" value="C:membrane"/>
    <property type="evidence" value="ECO:0007669"/>
    <property type="project" value="UniProtKB-SubCell"/>
</dbReference>
<gene>
    <name evidence="8" type="ORF">RFH988_LOCUS8633</name>
</gene>
<keyword evidence="2 6" id="KW-0812">Transmembrane</keyword>
<feature type="domain" description="G-protein coupled receptors family 1 profile" evidence="7">
    <location>
        <begin position="31"/>
        <end position="122"/>
    </location>
</feature>
<accession>A0A813Z5A7</accession>
<evidence type="ECO:0000256" key="4">
    <source>
        <dbReference type="ARBA" id="ARBA00023136"/>
    </source>
</evidence>
<evidence type="ECO:0000256" key="3">
    <source>
        <dbReference type="ARBA" id="ARBA00022989"/>
    </source>
</evidence>
<comment type="caution">
    <text evidence="8">The sequence shown here is derived from an EMBL/GenBank/DDBJ whole genome shotgun (WGS) entry which is preliminary data.</text>
</comment>
<feature type="region of interest" description="Disordered" evidence="5">
    <location>
        <begin position="291"/>
        <end position="339"/>
    </location>
</feature>
<keyword evidence="4 6" id="KW-0472">Membrane</keyword>
<organism evidence="8 9">
    <name type="scientific">Rotaria sordida</name>
    <dbReference type="NCBI Taxonomy" id="392033"/>
    <lineage>
        <taxon>Eukaryota</taxon>
        <taxon>Metazoa</taxon>
        <taxon>Spiralia</taxon>
        <taxon>Gnathifera</taxon>
        <taxon>Rotifera</taxon>
        <taxon>Eurotatoria</taxon>
        <taxon>Bdelloidea</taxon>
        <taxon>Philodinida</taxon>
        <taxon>Philodinidae</taxon>
        <taxon>Rotaria</taxon>
    </lineage>
</organism>
<feature type="transmembrane region" description="Helical" evidence="6">
    <location>
        <begin position="95"/>
        <end position="117"/>
    </location>
</feature>
<dbReference type="InterPro" id="IPR017452">
    <property type="entry name" value="GPCR_Rhodpsn_7TM"/>
</dbReference>
<feature type="compositionally biased region" description="Polar residues" evidence="5">
    <location>
        <begin position="324"/>
        <end position="333"/>
    </location>
</feature>
<dbReference type="OrthoDB" id="6129702at2759"/>
<evidence type="ECO:0000256" key="1">
    <source>
        <dbReference type="ARBA" id="ARBA00004370"/>
    </source>
</evidence>
<keyword evidence="3 6" id="KW-1133">Transmembrane helix</keyword>
<dbReference type="AlphaFoldDB" id="A0A813Z5A7"/>
<comment type="subcellular location">
    <subcellularLocation>
        <location evidence="1">Membrane</location>
    </subcellularLocation>
</comment>
<protein>
    <recommendedName>
        <fullName evidence="7">G-protein coupled receptors family 1 profile domain-containing protein</fullName>
    </recommendedName>
</protein>
<name>A0A813Z5A7_9BILA</name>
<dbReference type="Gene3D" id="1.20.1070.10">
    <property type="entry name" value="Rhodopsin 7-helix transmembrane proteins"/>
    <property type="match status" value="1"/>
</dbReference>
<dbReference type="EMBL" id="CAJNOO010000295">
    <property type="protein sequence ID" value="CAF0893975.1"/>
    <property type="molecule type" value="Genomic_DNA"/>
</dbReference>
<feature type="transmembrane region" description="Helical" evidence="6">
    <location>
        <begin position="52"/>
        <end position="75"/>
    </location>
</feature>